<dbReference type="InterPro" id="IPR040807">
    <property type="entry name" value="DUF5522"/>
</dbReference>
<dbReference type="RefSeq" id="WP_073001036.1">
    <property type="nucleotide sequence ID" value="NZ_FQUM01000004.1"/>
</dbReference>
<dbReference type="OrthoDB" id="9800168at2"/>
<dbReference type="EMBL" id="FQUM01000004">
    <property type="protein sequence ID" value="SHF21736.1"/>
    <property type="molecule type" value="Genomic_DNA"/>
</dbReference>
<organism evidence="1 2">
    <name type="scientific">Mariniphaga anaerophila</name>
    <dbReference type="NCBI Taxonomy" id="1484053"/>
    <lineage>
        <taxon>Bacteria</taxon>
        <taxon>Pseudomonadati</taxon>
        <taxon>Bacteroidota</taxon>
        <taxon>Bacteroidia</taxon>
        <taxon>Marinilabiliales</taxon>
        <taxon>Prolixibacteraceae</taxon>
        <taxon>Mariniphaga</taxon>
    </lineage>
</organism>
<evidence type="ECO:0000313" key="1">
    <source>
        <dbReference type="EMBL" id="SHF21736.1"/>
    </source>
</evidence>
<sequence length="68" mass="8027">MSTSNIFFDDFYSFSDDLEEGKDFYMENGYRVMTAGFLTRRGYCCANGCRHCPYWPKAQKGNTRLRQE</sequence>
<protein>
    <submittedName>
        <fullName evidence="1">Uncharacterized protein</fullName>
    </submittedName>
</protein>
<gene>
    <name evidence="1" type="ORF">SAMN05444274_10478</name>
</gene>
<accession>A0A1M4ZVW7</accession>
<name>A0A1M4ZVW7_9BACT</name>
<dbReference type="Proteomes" id="UP000184164">
    <property type="component" value="Unassembled WGS sequence"/>
</dbReference>
<dbReference type="Pfam" id="PF17653">
    <property type="entry name" value="DUF5522"/>
    <property type="match status" value="1"/>
</dbReference>
<evidence type="ECO:0000313" key="2">
    <source>
        <dbReference type="Proteomes" id="UP000184164"/>
    </source>
</evidence>
<dbReference type="AlphaFoldDB" id="A0A1M4ZVW7"/>
<dbReference type="STRING" id="1484053.SAMN05444274_10478"/>
<keyword evidence="2" id="KW-1185">Reference proteome</keyword>
<proteinExistence type="predicted"/>
<reference evidence="1 2" key="1">
    <citation type="submission" date="2016-11" db="EMBL/GenBank/DDBJ databases">
        <authorList>
            <person name="Jaros S."/>
            <person name="Januszkiewicz K."/>
            <person name="Wedrychowicz H."/>
        </authorList>
    </citation>
    <scope>NUCLEOTIDE SEQUENCE [LARGE SCALE GENOMIC DNA]</scope>
    <source>
        <strain evidence="1 2">DSM 26910</strain>
    </source>
</reference>